<dbReference type="Gene3D" id="1.10.3210.10">
    <property type="entry name" value="Hypothetical protein af1432"/>
    <property type="match status" value="1"/>
</dbReference>
<name>A0A7S0JJR0_9EUKA</name>
<evidence type="ECO:0000256" key="2">
    <source>
        <dbReference type="SAM" id="SignalP"/>
    </source>
</evidence>
<accession>A0A7S0JJR0</accession>
<proteinExistence type="predicted"/>
<feature type="domain" description="RelA/SpoT" evidence="3">
    <location>
        <begin position="356"/>
        <end position="490"/>
    </location>
</feature>
<dbReference type="Pfam" id="PF13328">
    <property type="entry name" value="HD_4"/>
    <property type="match status" value="1"/>
</dbReference>
<protein>
    <recommendedName>
        <fullName evidence="3">RelA/SpoT domain-containing protein</fullName>
    </recommendedName>
</protein>
<evidence type="ECO:0000259" key="3">
    <source>
        <dbReference type="SMART" id="SM00954"/>
    </source>
</evidence>
<dbReference type="InterPro" id="IPR007685">
    <property type="entry name" value="RelA_SpoT"/>
</dbReference>
<dbReference type="EMBL" id="HBER01057234">
    <property type="protein sequence ID" value="CAD8553275.1"/>
    <property type="molecule type" value="Transcribed_RNA"/>
</dbReference>
<evidence type="ECO:0000256" key="1">
    <source>
        <dbReference type="SAM" id="MobiDB-lite"/>
    </source>
</evidence>
<dbReference type="InterPro" id="IPR043519">
    <property type="entry name" value="NT_sf"/>
</dbReference>
<sequence>MLVAIVLSTLSWTMLYLPHHSACHSCTMSVNEAKLVTLETGSTRASRRSAVDIELCWAMLQAYTVHLSAQECINLRFALGVLLSRAAAASHSMPSVTDSPALLQAAEAAGASSTTHAASRALSVLTSVQSAQELLKLRLDAVTCAAAMLAGSAITGGAPTWPYAFPAAAATTVCSCDARVHTHPKPLIQRPKCRRCPVPDAFTAAVDALLVQERKLRQLPRLDRLNDSNAVPLRFSLLEGASANPRALLVLLGSRLQLLRASELCPSVEAKALAAQAAQVYAPLAQAAGMRSVGCDLEMISFRKLFPSSIRRLHQWYEQVWPDAHVLLPQLVHQLRTQLLDAPSLTGLVSHIEVYGRVKGISSTFRKMLSDVEFDAERVKDVLAMRVVLVPAADAAMQLAALMGRPQLSQAEADALLCLSTYRQALRLWNEVPGRFKDFVTRPKPNGYQSLHTNVRLADGRLAELQVRTLEMHQRAEWGAAAHGLYKGGFTSPAQLTSIAGALQAVQSLPALPAATAQEPAIHSSATRKQRRRRHMHRRRTFAQRPELSQVTTWEVASDR</sequence>
<dbReference type="Gene3D" id="3.30.460.10">
    <property type="entry name" value="Beta Polymerase, domain 2"/>
    <property type="match status" value="1"/>
</dbReference>
<feature type="signal peptide" evidence="2">
    <location>
        <begin position="1"/>
        <end position="23"/>
    </location>
</feature>
<dbReference type="SUPFAM" id="SSF81301">
    <property type="entry name" value="Nucleotidyltransferase"/>
    <property type="match status" value="1"/>
</dbReference>
<dbReference type="PANTHER" id="PTHR21262">
    <property type="entry name" value="GUANOSINE-3',5'-BIS DIPHOSPHATE 3'-PYROPHOSPHOHYDROLASE"/>
    <property type="match status" value="1"/>
</dbReference>
<feature type="compositionally biased region" description="Basic residues" evidence="1">
    <location>
        <begin position="526"/>
        <end position="540"/>
    </location>
</feature>
<dbReference type="PANTHER" id="PTHR21262:SF12">
    <property type="entry name" value="GTP DIPHOSPHOKINASE CRSH, CHLOROPLASTIC-RELATED"/>
    <property type="match status" value="1"/>
</dbReference>
<feature type="chain" id="PRO_5031262488" description="RelA/SpoT domain-containing protein" evidence="2">
    <location>
        <begin position="24"/>
        <end position="560"/>
    </location>
</feature>
<feature type="region of interest" description="Disordered" evidence="1">
    <location>
        <begin position="516"/>
        <end position="540"/>
    </location>
</feature>
<dbReference type="CDD" id="cd05399">
    <property type="entry name" value="NT_Rel-Spo_like"/>
    <property type="match status" value="1"/>
</dbReference>
<reference evidence="4" key="1">
    <citation type="submission" date="2021-01" db="EMBL/GenBank/DDBJ databases">
        <authorList>
            <person name="Corre E."/>
            <person name="Pelletier E."/>
            <person name="Niang G."/>
            <person name="Scheremetjew M."/>
            <person name="Finn R."/>
            <person name="Kale V."/>
            <person name="Holt S."/>
            <person name="Cochrane G."/>
            <person name="Meng A."/>
            <person name="Brown T."/>
            <person name="Cohen L."/>
        </authorList>
    </citation>
    <scope>NUCLEOTIDE SEQUENCE</scope>
    <source>
        <strain evidence="4">RCC1130</strain>
    </source>
</reference>
<dbReference type="GO" id="GO:0015969">
    <property type="term" value="P:guanosine tetraphosphate metabolic process"/>
    <property type="evidence" value="ECO:0007669"/>
    <property type="project" value="InterPro"/>
</dbReference>
<dbReference type="SUPFAM" id="SSF109604">
    <property type="entry name" value="HD-domain/PDEase-like"/>
    <property type="match status" value="1"/>
</dbReference>
<dbReference type="AlphaFoldDB" id="A0A7S0JJR0"/>
<keyword evidence="2" id="KW-0732">Signal</keyword>
<evidence type="ECO:0000313" key="4">
    <source>
        <dbReference type="EMBL" id="CAD8553275.1"/>
    </source>
</evidence>
<organism evidence="4">
    <name type="scientific">Calcidiscus leptoporus</name>
    <dbReference type="NCBI Taxonomy" id="127549"/>
    <lineage>
        <taxon>Eukaryota</taxon>
        <taxon>Haptista</taxon>
        <taxon>Haptophyta</taxon>
        <taxon>Prymnesiophyceae</taxon>
        <taxon>Coccolithales</taxon>
        <taxon>Calcidiscaceae</taxon>
        <taxon>Calcidiscus</taxon>
    </lineage>
</organism>
<gene>
    <name evidence="4" type="ORF">CLEP1334_LOCUS28566</name>
</gene>
<dbReference type="Pfam" id="PF04607">
    <property type="entry name" value="RelA_SpoT"/>
    <property type="match status" value="1"/>
</dbReference>
<dbReference type="SMART" id="SM00954">
    <property type="entry name" value="RelA_SpoT"/>
    <property type="match status" value="1"/>
</dbReference>